<dbReference type="NCBIfam" id="NF045597">
    <property type="entry name" value="TudS_rel_CD3072"/>
    <property type="match status" value="1"/>
</dbReference>
<organism evidence="1">
    <name type="scientific">marine sediment metagenome</name>
    <dbReference type="NCBI Taxonomy" id="412755"/>
    <lineage>
        <taxon>unclassified sequences</taxon>
        <taxon>metagenomes</taxon>
        <taxon>ecological metagenomes</taxon>
    </lineage>
</organism>
<dbReference type="AlphaFoldDB" id="X0SUI8"/>
<evidence type="ECO:0000313" key="1">
    <source>
        <dbReference type="EMBL" id="GAF84644.1"/>
    </source>
</evidence>
<gene>
    <name evidence="1" type="ORF">S01H1_06989</name>
</gene>
<protein>
    <recommendedName>
        <fullName evidence="2">DUF523 domain-containing protein</fullName>
    </recommendedName>
</protein>
<proteinExistence type="predicted"/>
<reference evidence="1" key="1">
    <citation type="journal article" date="2014" name="Front. Microbiol.">
        <title>High frequency of phylogenetically diverse reductive dehalogenase-homologous genes in deep subseafloor sedimentary metagenomes.</title>
        <authorList>
            <person name="Kawai M."/>
            <person name="Futagami T."/>
            <person name="Toyoda A."/>
            <person name="Takaki Y."/>
            <person name="Nishi S."/>
            <person name="Hori S."/>
            <person name="Arai W."/>
            <person name="Tsubouchi T."/>
            <person name="Morono Y."/>
            <person name="Uchiyama I."/>
            <person name="Ito T."/>
            <person name="Fujiyama A."/>
            <person name="Inagaki F."/>
            <person name="Takami H."/>
        </authorList>
    </citation>
    <scope>NUCLEOTIDE SEQUENCE</scope>
    <source>
        <strain evidence="1">Expedition CK06-06</strain>
    </source>
</reference>
<sequence>MAAIFGKKSLYGGRFEGKNFDERMIERYPSFDDNRSRKVIFVAHCVINQNARCNGSAETPASIPAIPEFLLNNQIGIAQMPCPELGCLGLGREGLIYDQLSTHGNRRYLRLLAQDVVYQINQYLKHGFKVLAVLGINCSPSCGVDCHAYNGRKPGKGAFTEELTEEMDKAGLDIPVIGVMDSEPDKALEKIKKLNQS</sequence>
<dbReference type="EMBL" id="BARS01003606">
    <property type="protein sequence ID" value="GAF84644.1"/>
    <property type="molecule type" value="Genomic_DNA"/>
</dbReference>
<accession>X0SUI8</accession>
<dbReference type="InterPro" id="IPR054648">
    <property type="entry name" value="TudS-rel"/>
</dbReference>
<name>X0SUI8_9ZZZZ</name>
<comment type="caution">
    <text evidence="1">The sequence shown here is derived from an EMBL/GenBank/DDBJ whole genome shotgun (WGS) entry which is preliminary data.</text>
</comment>
<evidence type="ECO:0008006" key="2">
    <source>
        <dbReference type="Google" id="ProtNLM"/>
    </source>
</evidence>